<organism evidence="1">
    <name type="scientific">marine metagenome</name>
    <dbReference type="NCBI Taxonomy" id="408172"/>
    <lineage>
        <taxon>unclassified sequences</taxon>
        <taxon>metagenomes</taxon>
        <taxon>ecological metagenomes</taxon>
    </lineage>
</organism>
<sequence length="48" mass="5915">MKYGVDTLLNEKERMWKSQLDKDLWYSESEIHDLIINEEINKLERRFG</sequence>
<evidence type="ECO:0000313" key="1">
    <source>
        <dbReference type="EMBL" id="SVA52427.1"/>
    </source>
</evidence>
<dbReference type="AlphaFoldDB" id="A0A381WKE4"/>
<accession>A0A381WKE4</accession>
<proteinExistence type="predicted"/>
<gene>
    <name evidence="1" type="ORF">METZ01_LOCUS105281</name>
</gene>
<dbReference type="EMBL" id="UINC01011947">
    <property type="protein sequence ID" value="SVA52427.1"/>
    <property type="molecule type" value="Genomic_DNA"/>
</dbReference>
<protein>
    <submittedName>
        <fullName evidence="1">Uncharacterized protein</fullName>
    </submittedName>
</protein>
<reference evidence="1" key="1">
    <citation type="submission" date="2018-05" db="EMBL/GenBank/DDBJ databases">
        <authorList>
            <person name="Lanie J.A."/>
            <person name="Ng W.-L."/>
            <person name="Kazmierczak K.M."/>
            <person name="Andrzejewski T.M."/>
            <person name="Davidsen T.M."/>
            <person name="Wayne K.J."/>
            <person name="Tettelin H."/>
            <person name="Glass J.I."/>
            <person name="Rusch D."/>
            <person name="Podicherti R."/>
            <person name="Tsui H.-C.T."/>
            <person name="Winkler M.E."/>
        </authorList>
    </citation>
    <scope>NUCLEOTIDE SEQUENCE</scope>
</reference>
<name>A0A381WKE4_9ZZZZ</name>